<dbReference type="Proteomes" id="UP001642406">
    <property type="component" value="Unassembled WGS sequence"/>
</dbReference>
<feature type="compositionally biased region" description="Basic and acidic residues" evidence="8">
    <location>
        <begin position="452"/>
        <end position="488"/>
    </location>
</feature>
<keyword evidence="6" id="KW-0804">Transcription</keyword>
<evidence type="ECO:0000256" key="2">
    <source>
        <dbReference type="ARBA" id="ARBA00022723"/>
    </source>
</evidence>
<evidence type="ECO:0000256" key="8">
    <source>
        <dbReference type="SAM" id="MobiDB-lite"/>
    </source>
</evidence>
<keyword evidence="2" id="KW-0479">Metal-binding</keyword>
<dbReference type="Pfam" id="PF13919">
    <property type="entry name" value="ASXH"/>
    <property type="match status" value="1"/>
</dbReference>
<reference evidence="10 11" key="1">
    <citation type="submission" date="2024-01" db="EMBL/GenBank/DDBJ databases">
        <authorList>
            <person name="Allen C."/>
            <person name="Tagirdzhanova G."/>
        </authorList>
    </citation>
    <scope>NUCLEOTIDE SEQUENCE [LARGE SCALE GENOMIC DNA]</scope>
</reference>
<sequence>MNSSPLSSPPASSVVGGNDNQRDGDNDLNNVPRIASAELNDESEIDLVLVSSENSPPQRVLEEPLVQAEEPVSEELDPSLAQEPSADLAAELAQPRPQQESQSEELSQPEASPQPGPENVAATQDTSSPRYTNNAFALILSSSPNEGPTKEGEVVTDEKLEMSRKEGQRDKEKEEEKNEKNEKYDQKEGEDEMAVKEEKTAEPTRAKTRSRPQRRSKTPADATSEANGGVSSPTEAPVTAEPVAGEPAPAESPVTTTRSGRRVVPNRQVDTQPSPVKALKRTPAKARMQNTAAKDTKDNKSTPRKEPSPSAAVLRRRKQAAARWQTDFVLSNTRSPLTHFDLRTLLCQPEAWSALSADEQKEVLLLFPPTTTILDAGTDNARPDVASLKNDNNFRHDCARYRSDLEAGFLNKNWLEEAFEAHAMRQKGLFDGYVLEAFESTWGVSVPAEYRPRVGEETTSRKRSREASVKEDDKGEEPVEEMSKEEMNKTTTAETPTQTIEEETRSPKRQKQDAKAAGQGTGEEEVSVSNEDTAKSQESVKDEITVSVPMINI</sequence>
<dbReference type="EMBL" id="CAWUHC010000079">
    <property type="protein sequence ID" value="CAK7229386.1"/>
    <property type="molecule type" value="Genomic_DNA"/>
</dbReference>
<proteinExistence type="predicted"/>
<feature type="compositionally biased region" description="Low complexity" evidence="8">
    <location>
        <begin position="490"/>
        <end position="499"/>
    </location>
</feature>
<dbReference type="InterPro" id="IPR044867">
    <property type="entry name" value="DEUBAD_dom"/>
</dbReference>
<evidence type="ECO:0000256" key="3">
    <source>
        <dbReference type="ARBA" id="ARBA00022771"/>
    </source>
</evidence>
<feature type="compositionally biased region" description="Polar residues" evidence="8">
    <location>
        <begin position="224"/>
        <end position="234"/>
    </location>
</feature>
<evidence type="ECO:0000313" key="10">
    <source>
        <dbReference type="EMBL" id="CAK7229386.1"/>
    </source>
</evidence>
<keyword evidence="3" id="KW-0863">Zinc-finger</keyword>
<protein>
    <recommendedName>
        <fullName evidence="9">DEUBAD domain-containing protein</fullName>
    </recommendedName>
</protein>
<evidence type="ECO:0000256" key="6">
    <source>
        <dbReference type="ARBA" id="ARBA00023163"/>
    </source>
</evidence>
<dbReference type="InterPro" id="IPR028020">
    <property type="entry name" value="ASX_DEUBAD_dom"/>
</dbReference>
<comment type="caution">
    <text evidence="10">The sequence shown here is derived from an EMBL/GenBank/DDBJ whole genome shotgun (WGS) entry which is preliminary data.</text>
</comment>
<evidence type="ECO:0000256" key="1">
    <source>
        <dbReference type="ARBA" id="ARBA00004123"/>
    </source>
</evidence>
<keyword evidence="7" id="KW-0539">Nucleus</keyword>
<feature type="domain" description="DEUBAD" evidence="9">
    <location>
        <begin position="333"/>
        <end position="447"/>
    </location>
</feature>
<feature type="compositionally biased region" description="Basic and acidic residues" evidence="8">
    <location>
        <begin position="294"/>
        <end position="307"/>
    </location>
</feature>
<comment type="subcellular location">
    <subcellularLocation>
        <location evidence="1">Nucleus</location>
    </subcellularLocation>
</comment>
<feature type="compositionally biased region" description="Basic and acidic residues" evidence="8">
    <location>
        <begin position="532"/>
        <end position="544"/>
    </location>
</feature>
<evidence type="ECO:0000313" key="11">
    <source>
        <dbReference type="Proteomes" id="UP001642406"/>
    </source>
</evidence>
<name>A0ABP0CE30_9PEZI</name>
<feature type="compositionally biased region" description="Basic and acidic residues" evidence="8">
    <location>
        <begin position="502"/>
        <end position="514"/>
    </location>
</feature>
<evidence type="ECO:0000256" key="4">
    <source>
        <dbReference type="ARBA" id="ARBA00022833"/>
    </source>
</evidence>
<dbReference type="PROSITE" id="PS51916">
    <property type="entry name" value="DEUBAD"/>
    <property type="match status" value="1"/>
</dbReference>
<feature type="compositionally biased region" description="Low complexity" evidence="8">
    <location>
        <begin position="235"/>
        <end position="254"/>
    </location>
</feature>
<feature type="region of interest" description="Disordered" evidence="8">
    <location>
        <begin position="1"/>
        <end position="313"/>
    </location>
</feature>
<organism evidence="10 11">
    <name type="scientific">Sporothrix bragantina</name>
    <dbReference type="NCBI Taxonomy" id="671064"/>
    <lineage>
        <taxon>Eukaryota</taxon>
        <taxon>Fungi</taxon>
        <taxon>Dikarya</taxon>
        <taxon>Ascomycota</taxon>
        <taxon>Pezizomycotina</taxon>
        <taxon>Sordariomycetes</taxon>
        <taxon>Sordariomycetidae</taxon>
        <taxon>Ophiostomatales</taxon>
        <taxon>Ophiostomataceae</taxon>
        <taxon>Sporothrix</taxon>
    </lineage>
</organism>
<feature type="compositionally biased region" description="Basic residues" evidence="8">
    <location>
        <begin position="206"/>
        <end position="217"/>
    </location>
</feature>
<accession>A0ABP0CE30</accession>
<keyword evidence="4" id="KW-0862">Zinc</keyword>
<feature type="region of interest" description="Disordered" evidence="8">
    <location>
        <begin position="452"/>
        <end position="553"/>
    </location>
</feature>
<feature type="compositionally biased region" description="Basic and acidic residues" evidence="8">
    <location>
        <begin position="148"/>
        <end position="205"/>
    </location>
</feature>
<evidence type="ECO:0000259" key="9">
    <source>
        <dbReference type="PROSITE" id="PS51916"/>
    </source>
</evidence>
<evidence type="ECO:0000256" key="7">
    <source>
        <dbReference type="ARBA" id="ARBA00023242"/>
    </source>
</evidence>
<keyword evidence="11" id="KW-1185">Reference proteome</keyword>
<evidence type="ECO:0000256" key="5">
    <source>
        <dbReference type="ARBA" id="ARBA00023015"/>
    </source>
</evidence>
<feature type="compositionally biased region" description="Polar residues" evidence="8">
    <location>
        <begin position="121"/>
        <end position="146"/>
    </location>
</feature>
<feature type="compositionally biased region" description="Low complexity" evidence="8">
    <location>
        <begin position="1"/>
        <end position="19"/>
    </location>
</feature>
<keyword evidence="5" id="KW-0805">Transcription regulation</keyword>
<gene>
    <name evidence="10" type="ORF">SBRCBS47491_007229</name>
</gene>
<feature type="compositionally biased region" description="Low complexity" evidence="8">
    <location>
        <begin position="94"/>
        <end position="113"/>
    </location>
</feature>